<sequence>MASMNKHFTFEDTAYLQQKKDAKKVLSFVAQNKLQINNNSANNMNHSVVHVAKPTVTKIAKTLILDEPITSDSLQGSNLLHAAAKQQVESSESTENKKAEQSWDDSLKYEVTFNGNSTFEMRQGVEGVYVHSVDTISPNNKVELYSTIVSIHGINVANSNVEKLLEILANASYPLRIVFKKSMNYNENNKHWSEFEENILLEMAQKYIAVERFAENPELNIPWKDISPLFRHRTDKECAKRYELICEINALKNEDVLHSKLSLFTKMGDIQNVKRILSSSHGNALINKPG</sequence>
<dbReference type="AlphaFoldDB" id="X6M5A2"/>
<gene>
    <name evidence="2" type="ORF">RFI_28739</name>
</gene>
<dbReference type="PROSITE" id="PS50090">
    <property type="entry name" value="MYB_LIKE"/>
    <property type="match status" value="1"/>
</dbReference>
<comment type="caution">
    <text evidence="2">The sequence shown here is derived from an EMBL/GenBank/DDBJ whole genome shotgun (WGS) entry which is preliminary data.</text>
</comment>
<dbReference type="CDD" id="cd00167">
    <property type="entry name" value="SANT"/>
    <property type="match status" value="1"/>
</dbReference>
<dbReference type="SUPFAM" id="SSF46689">
    <property type="entry name" value="Homeodomain-like"/>
    <property type="match status" value="1"/>
</dbReference>
<feature type="non-terminal residue" evidence="2">
    <location>
        <position position="290"/>
    </location>
</feature>
<keyword evidence="3" id="KW-1185">Reference proteome</keyword>
<evidence type="ECO:0000313" key="3">
    <source>
        <dbReference type="Proteomes" id="UP000023152"/>
    </source>
</evidence>
<name>X6M5A2_RETFI</name>
<evidence type="ECO:0000313" key="2">
    <source>
        <dbReference type="EMBL" id="ETO08647.1"/>
    </source>
</evidence>
<dbReference type="InterPro" id="IPR001005">
    <property type="entry name" value="SANT/Myb"/>
</dbReference>
<accession>X6M5A2</accession>
<dbReference type="Gene3D" id="1.10.10.60">
    <property type="entry name" value="Homeodomain-like"/>
    <property type="match status" value="1"/>
</dbReference>
<protein>
    <recommendedName>
        <fullName evidence="1">Myb-like domain-containing protein</fullName>
    </recommendedName>
</protein>
<proteinExistence type="predicted"/>
<dbReference type="EMBL" id="ASPP01024837">
    <property type="protein sequence ID" value="ETO08647.1"/>
    <property type="molecule type" value="Genomic_DNA"/>
</dbReference>
<reference evidence="2 3" key="1">
    <citation type="journal article" date="2013" name="Curr. Biol.">
        <title>The Genome of the Foraminiferan Reticulomyxa filosa.</title>
        <authorList>
            <person name="Glockner G."/>
            <person name="Hulsmann N."/>
            <person name="Schleicher M."/>
            <person name="Noegel A.A."/>
            <person name="Eichinger L."/>
            <person name="Gallinger C."/>
            <person name="Pawlowski J."/>
            <person name="Sierra R."/>
            <person name="Euteneuer U."/>
            <person name="Pillet L."/>
            <person name="Moustafa A."/>
            <person name="Platzer M."/>
            <person name="Groth M."/>
            <person name="Szafranski K."/>
            <person name="Schliwa M."/>
        </authorList>
    </citation>
    <scope>NUCLEOTIDE SEQUENCE [LARGE SCALE GENOMIC DNA]</scope>
</reference>
<organism evidence="2 3">
    <name type="scientific">Reticulomyxa filosa</name>
    <dbReference type="NCBI Taxonomy" id="46433"/>
    <lineage>
        <taxon>Eukaryota</taxon>
        <taxon>Sar</taxon>
        <taxon>Rhizaria</taxon>
        <taxon>Retaria</taxon>
        <taxon>Foraminifera</taxon>
        <taxon>Monothalamids</taxon>
        <taxon>Reticulomyxidae</taxon>
        <taxon>Reticulomyxa</taxon>
    </lineage>
</organism>
<feature type="domain" description="Myb-like" evidence="1">
    <location>
        <begin position="184"/>
        <end position="246"/>
    </location>
</feature>
<dbReference type="Proteomes" id="UP000023152">
    <property type="component" value="Unassembled WGS sequence"/>
</dbReference>
<evidence type="ECO:0000259" key="1">
    <source>
        <dbReference type="PROSITE" id="PS50090"/>
    </source>
</evidence>
<dbReference type="InterPro" id="IPR009057">
    <property type="entry name" value="Homeodomain-like_sf"/>
</dbReference>